<dbReference type="EC" id="3.4.24.-" evidence="14"/>
<name>A0ABW4GU29_9ACTN</name>
<dbReference type="CDD" id="cd07329">
    <property type="entry name" value="M56_like"/>
    <property type="match status" value="1"/>
</dbReference>
<keyword evidence="8" id="KW-0862">Zinc</keyword>
<comment type="cofactor">
    <cofactor evidence="1">
        <name>Zn(2+)</name>
        <dbReference type="ChEBI" id="CHEBI:29105"/>
    </cofactor>
</comment>
<dbReference type="Pfam" id="PF01435">
    <property type="entry name" value="Peptidase_M48"/>
    <property type="match status" value="1"/>
</dbReference>
<keyword evidence="7 14" id="KW-0378">Hydrolase</keyword>
<feature type="transmembrane region" description="Helical" evidence="12">
    <location>
        <begin position="206"/>
        <end position="225"/>
    </location>
</feature>
<protein>
    <submittedName>
        <fullName evidence="14">M48 family metalloprotease</fullName>
        <ecNumber evidence="14">3.4.24.-</ecNumber>
    </submittedName>
</protein>
<organism evidence="14 15">
    <name type="scientific">Nonomuraea guangzhouensis</name>
    <dbReference type="NCBI Taxonomy" id="1291555"/>
    <lineage>
        <taxon>Bacteria</taxon>
        <taxon>Bacillati</taxon>
        <taxon>Actinomycetota</taxon>
        <taxon>Actinomycetes</taxon>
        <taxon>Streptosporangiales</taxon>
        <taxon>Streptosporangiaceae</taxon>
        <taxon>Nonomuraea</taxon>
    </lineage>
</organism>
<feature type="transmembrane region" description="Helical" evidence="12">
    <location>
        <begin position="586"/>
        <end position="603"/>
    </location>
</feature>
<dbReference type="EMBL" id="JBHUCM010000064">
    <property type="protein sequence ID" value="MFD1546267.1"/>
    <property type="molecule type" value="Genomic_DNA"/>
</dbReference>
<feature type="transmembrane region" description="Helical" evidence="12">
    <location>
        <begin position="293"/>
        <end position="313"/>
    </location>
</feature>
<evidence type="ECO:0000256" key="8">
    <source>
        <dbReference type="ARBA" id="ARBA00022833"/>
    </source>
</evidence>
<dbReference type="PANTHER" id="PTHR43221">
    <property type="entry name" value="PROTEASE HTPX"/>
    <property type="match status" value="1"/>
</dbReference>
<feature type="transmembrane region" description="Helical" evidence="12">
    <location>
        <begin position="328"/>
        <end position="348"/>
    </location>
</feature>
<feature type="transmembrane region" description="Helical" evidence="12">
    <location>
        <begin position="530"/>
        <end position="550"/>
    </location>
</feature>
<dbReference type="RefSeq" id="WP_219536416.1">
    <property type="nucleotide sequence ID" value="NZ_JAHKRM010000030.1"/>
</dbReference>
<dbReference type="PANTHER" id="PTHR43221:SF1">
    <property type="entry name" value="PROTEASE HTPX"/>
    <property type="match status" value="1"/>
</dbReference>
<evidence type="ECO:0000256" key="2">
    <source>
        <dbReference type="ARBA" id="ARBA00004651"/>
    </source>
</evidence>
<feature type="transmembrane region" description="Helical" evidence="12">
    <location>
        <begin position="430"/>
        <end position="450"/>
    </location>
</feature>
<feature type="transmembrane region" description="Helical" evidence="12">
    <location>
        <begin position="562"/>
        <end position="579"/>
    </location>
</feature>
<keyword evidence="5 12" id="KW-0812">Transmembrane</keyword>
<keyword evidence="4" id="KW-0645">Protease</keyword>
<keyword evidence="10 14" id="KW-0482">Metalloprotease</keyword>
<evidence type="ECO:0000256" key="3">
    <source>
        <dbReference type="ARBA" id="ARBA00022475"/>
    </source>
</evidence>
<keyword evidence="6" id="KW-0479">Metal-binding</keyword>
<keyword evidence="9 12" id="KW-1133">Transmembrane helix</keyword>
<dbReference type="GO" id="GO:0008237">
    <property type="term" value="F:metallopeptidase activity"/>
    <property type="evidence" value="ECO:0007669"/>
    <property type="project" value="UniProtKB-KW"/>
</dbReference>
<evidence type="ECO:0000259" key="13">
    <source>
        <dbReference type="Pfam" id="PF01435"/>
    </source>
</evidence>
<evidence type="ECO:0000256" key="7">
    <source>
        <dbReference type="ARBA" id="ARBA00022801"/>
    </source>
</evidence>
<evidence type="ECO:0000256" key="6">
    <source>
        <dbReference type="ARBA" id="ARBA00022723"/>
    </source>
</evidence>
<evidence type="ECO:0000256" key="12">
    <source>
        <dbReference type="SAM" id="Phobius"/>
    </source>
</evidence>
<reference evidence="15" key="1">
    <citation type="journal article" date="2019" name="Int. J. Syst. Evol. Microbiol.">
        <title>The Global Catalogue of Microorganisms (GCM) 10K type strain sequencing project: providing services to taxonomists for standard genome sequencing and annotation.</title>
        <authorList>
            <consortium name="The Broad Institute Genomics Platform"/>
            <consortium name="The Broad Institute Genome Sequencing Center for Infectious Disease"/>
            <person name="Wu L."/>
            <person name="Ma J."/>
        </authorList>
    </citation>
    <scope>NUCLEOTIDE SEQUENCE [LARGE SCALE GENOMIC DNA]</scope>
    <source>
        <strain evidence="15">CGMCC 1.15399</strain>
    </source>
</reference>
<feature type="transmembrane region" description="Helical" evidence="12">
    <location>
        <begin position="174"/>
        <end position="194"/>
    </location>
</feature>
<feature type="transmembrane region" description="Helical" evidence="12">
    <location>
        <begin position="360"/>
        <end position="377"/>
    </location>
</feature>
<keyword evidence="3" id="KW-1003">Cell membrane</keyword>
<evidence type="ECO:0000256" key="10">
    <source>
        <dbReference type="ARBA" id="ARBA00023049"/>
    </source>
</evidence>
<evidence type="ECO:0000256" key="11">
    <source>
        <dbReference type="ARBA" id="ARBA00023136"/>
    </source>
</evidence>
<comment type="caution">
    <text evidence="14">The sequence shown here is derived from an EMBL/GenBank/DDBJ whole genome shotgun (WGS) entry which is preliminary data.</text>
</comment>
<proteinExistence type="predicted"/>
<dbReference type="InterPro" id="IPR001915">
    <property type="entry name" value="Peptidase_M48"/>
</dbReference>
<keyword evidence="11 12" id="KW-0472">Membrane</keyword>
<evidence type="ECO:0000313" key="15">
    <source>
        <dbReference type="Proteomes" id="UP001597097"/>
    </source>
</evidence>
<evidence type="ECO:0000313" key="14">
    <source>
        <dbReference type="EMBL" id="MFD1546267.1"/>
    </source>
</evidence>
<comment type="subcellular location">
    <subcellularLocation>
        <location evidence="2">Cell membrane</location>
        <topology evidence="2">Multi-pass membrane protein</topology>
    </subcellularLocation>
</comment>
<dbReference type="Proteomes" id="UP001597097">
    <property type="component" value="Unassembled WGS sequence"/>
</dbReference>
<evidence type="ECO:0000256" key="5">
    <source>
        <dbReference type="ARBA" id="ARBA00022692"/>
    </source>
</evidence>
<evidence type="ECO:0000256" key="4">
    <source>
        <dbReference type="ARBA" id="ARBA00022670"/>
    </source>
</evidence>
<evidence type="ECO:0000256" key="9">
    <source>
        <dbReference type="ARBA" id="ARBA00022989"/>
    </source>
</evidence>
<accession>A0ABW4GU29</accession>
<feature type="transmembrane region" description="Helical" evidence="12">
    <location>
        <begin position="47"/>
        <end position="65"/>
    </location>
</feature>
<feature type="domain" description="Peptidase M48" evidence="13">
    <location>
        <begin position="114"/>
        <end position="290"/>
    </location>
</feature>
<dbReference type="InterPro" id="IPR050083">
    <property type="entry name" value="HtpX_protease"/>
</dbReference>
<feature type="transmembrane region" description="Helical" evidence="12">
    <location>
        <begin position="615"/>
        <end position="639"/>
    </location>
</feature>
<feature type="transmembrane region" description="Helical" evidence="12">
    <location>
        <begin position="389"/>
        <end position="410"/>
    </location>
</feature>
<keyword evidence="15" id="KW-1185">Reference proteome</keyword>
<gene>
    <name evidence="14" type="ORF">ACFSJ0_55185</name>
</gene>
<sequence length="642" mass="69249">MSVTGTPVPAAVRDACYRAAYNATDQDRFAEACAALKAGVRQDLRPGILLCFAILILLTALQYWLGPAWRIRRRRLTELDREACREQYDEVHRMVDEHLPGRKVRFLVDLLDPSVGGLAFGRPGRRYVVLSRGTLDLFRHDRLMFRTVVLHELAHLRNRDVDITMLTIALWRSYFFVILLPELVGAYISLAAGIPPVKDPEQIPFVSGPALSWQLAAQITGLTVLSRLTRSTVLQARELQADARVLAWLPGAGPLLLRLFGATRNSDRRGLHLRHRTHPHRKVRMAAVTEPGILLRQGFTFSFALGACFSLTMDPATSLTGTARSDRFYWPAELFVLVLAVALGIRALRASATPADGPSAALGLAAGVATGWLLAPSRMTDHGMAPFPVAVQLAGVVVLAAAGWLLGLWVRWVAAHWEPVAHQASQRVRIAGLSVGLVALVVLLSARPLYATQLYVIVAYVQHDPSVSDPLVQVLLTAQQLLDRQMISGLWLADALVLLMAFPLLFGAAAKKAVSYRQTLSLGHRPAGNLFLAFTVGVGAAILFTALSSAANEILLGRSAGLLDQAAGIGAGLAAAVSYRARTSPVAKGVFAALVGGLLLVALRELLPSTATPPGAALMWALGRLVESALLSALLAGLLRRR</sequence>
<evidence type="ECO:0000256" key="1">
    <source>
        <dbReference type="ARBA" id="ARBA00001947"/>
    </source>
</evidence>
<feature type="transmembrane region" description="Helical" evidence="12">
    <location>
        <begin position="490"/>
        <end position="509"/>
    </location>
</feature>